<accession>A0ABW7D1L6</accession>
<organism evidence="1 2">
    <name type="scientific">Stenotrophomonas nematodicola</name>
    <dbReference type="NCBI Taxonomy" id="2656746"/>
    <lineage>
        <taxon>Bacteria</taxon>
        <taxon>Pseudomonadati</taxon>
        <taxon>Pseudomonadota</taxon>
        <taxon>Gammaproteobacteria</taxon>
        <taxon>Lysobacterales</taxon>
        <taxon>Lysobacteraceae</taxon>
        <taxon>Stenotrophomonas</taxon>
    </lineage>
</organism>
<evidence type="ECO:0000313" key="2">
    <source>
        <dbReference type="Proteomes" id="UP001605261"/>
    </source>
</evidence>
<evidence type="ECO:0008006" key="3">
    <source>
        <dbReference type="Google" id="ProtNLM"/>
    </source>
</evidence>
<comment type="caution">
    <text evidence="1">The sequence shown here is derived from an EMBL/GenBank/DDBJ whole genome shotgun (WGS) entry which is preliminary data.</text>
</comment>
<sequence>MCILVGALLITVMSVARMPNTEFPMTGKFLILGVRAEMADAQTIKVLQQLEVQCQSCMQECMLTEGEGLVDVQGAGLLSCPHCGEHQAVSRARFEQFLQMTVRKA</sequence>
<dbReference type="EMBL" id="JBHGCJ010000007">
    <property type="protein sequence ID" value="MFG6109684.1"/>
    <property type="molecule type" value="Genomic_DNA"/>
</dbReference>
<dbReference type="Proteomes" id="UP001605261">
    <property type="component" value="Unassembled WGS sequence"/>
</dbReference>
<evidence type="ECO:0000313" key="1">
    <source>
        <dbReference type="EMBL" id="MFG6109684.1"/>
    </source>
</evidence>
<proteinExistence type="predicted"/>
<keyword evidence="2" id="KW-1185">Reference proteome</keyword>
<protein>
    <recommendedName>
        <fullName evidence="3">Transmembrane protein</fullName>
    </recommendedName>
</protein>
<dbReference type="RefSeq" id="WP_394163463.1">
    <property type="nucleotide sequence ID" value="NZ_JBHGCJ010000007.1"/>
</dbReference>
<name>A0ABW7D1L6_9GAMM</name>
<gene>
    <name evidence="1" type="ORF">ACEU0G_003702</name>
</gene>
<reference evidence="1 2" key="1">
    <citation type="submission" date="2024-09" db="EMBL/GenBank/DDBJ databases">
        <authorList>
            <consortium name="All-Russian atlas of soil microorganisms"/>
            <consortium name="as a basis for the search for new antimicrobial producers and enzymes with unique properties"/>
            <person name="Sokolova E.A."/>
            <person name="Voronina E.N."/>
        </authorList>
    </citation>
    <scope>NUCLEOTIDE SEQUENCE [LARGE SCALE GENOMIC DNA]</scope>
    <source>
        <strain evidence="1 2">AF-22b-331.1</strain>
    </source>
</reference>